<organism evidence="3 4">
    <name type="scientific">Microbispora hainanensis</name>
    <dbReference type="NCBI Taxonomy" id="568844"/>
    <lineage>
        <taxon>Bacteria</taxon>
        <taxon>Bacillati</taxon>
        <taxon>Actinomycetota</taxon>
        <taxon>Actinomycetes</taxon>
        <taxon>Streptosporangiales</taxon>
        <taxon>Streptosporangiaceae</taxon>
        <taxon>Microbispora</taxon>
    </lineage>
</organism>
<dbReference type="InterPro" id="IPR036291">
    <property type="entry name" value="NAD(P)-bd_dom_sf"/>
</dbReference>
<reference evidence="3 4" key="1">
    <citation type="submission" date="2019-07" db="EMBL/GenBank/DDBJ databases">
        <title>Microbispora hainanensis DSM 45428.</title>
        <authorList>
            <person name="Thawai C."/>
        </authorList>
    </citation>
    <scope>NUCLEOTIDE SEQUENCE [LARGE SCALE GENOMIC DNA]</scope>
    <source>
        <strain evidence="3 4">DSM 45428</strain>
    </source>
</reference>
<comment type="similarity">
    <text evidence="1">Belongs to the myo-inositol 1-phosphate synthase family.</text>
</comment>
<name>A0A544YFY7_9ACTN</name>
<dbReference type="EMBL" id="VIRM01000055">
    <property type="protein sequence ID" value="TQS15668.1"/>
    <property type="molecule type" value="Genomic_DNA"/>
</dbReference>
<dbReference type="Pfam" id="PF07994">
    <property type="entry name" value="NAD_binding_5"/>
    <property type="match status" value="1"/>
</dbReference>
<dbReference type="InterPro" id="IPR002587">
    <property type="entry name" value="Myo-inos-1-P_Synthase"/>
</dbReference>
<comment type="caution">
    <text evidence="3">The sequence shown here is derived from an EMBL/GenBank/DDBJ whole genome shotgun (WGS) entry which is preliminary data.</text>
</comment>
<dbReference type="PANTHER" id="PTHR11510">
    <property type="entry name" value="MYO-INOSITOL-1 PHOSPHATE SYNTHASE"/>
    <property type="match status" value="1"/>
</dbReference>
<sequence>MTRPVPRVPPLLRLTAAPCDCAEHLASKLRDFYSSGKKFLHDRFDFRHGEDKVRGRARNTSTEGSSCPGHRAVVRGRQPGILSRLSYAGDVNFPSSVRKLLLVSAERSLLVSECSGVILHTRVDGRVTVPIGVWLVGARGSVATTAVVGAAAVRAGAAPPTGCVIEAANFPGDFTPLGDLVFGGHDVVAVPLRKRAELLAQAGVLPPALTSLLAADLDAAEAEIRHGYVPGEESQAQAARRLVGDIADFRERHGLSRVVVVDVSSTEPPAEAPYATLADLEEALASGRDALPASSLYAYAAFTAGCGYVAFTPSAGPTPPALDELARRRGLPYAGRDGKTGETLVKSALAPMFAGRALRVRSWSGLNLLGGGDGATLADPAARESKSASKARAVPAIVGDDVEGLTHIDYVADLGEWKTAWDHITFEGFLGVRMTMQFTWQGCDSTLAAPLVLDLVRLVARAHEAGHSGVLPELGYFFKDPLGGGGHDLPGQYARLVAFAHALSEGRS</sequence>
<dbReference type="Proteomes" id="UP000316541">
    <property type="component" value="Unassembled WGS sequence"/>
</dbReference>
<evidence type="ECO:0000313" key="3">
    <source>
        <dbReference type="EMBL" id="TQS15668.1"/>
    </source>
</evidence>
<dbReference type="InterPro" id="IPR013021">
    <property type="entry name" value="Myo-inos-1-P_Synthase_GAPDH"/>
</dbReference>
<evidence type="ECO:0000256" key="1">
    <source>
        <dbReference type="ARBA" id="ARBA00010813"/>
    </source>
</evidence>
<dbReference type="Gene3D" id="3.30.360.10">
    <property type="entry name" value="Dihydrodipicolinate Reductase, domain 2"/>
    <property type="match status" value="1"/>
</dbReference>
<dbReference type="GO" id="GO:0006021">
    <property type="term" value="P:inositol biosynthetic process"/>
    <property type="evidence" value="ECO:0007669"/>
    <property type="project" value="InterPro"/>
</dbReference>
<dbReference type="AlphaFoldDB" id="A0A544YFY7"/>
<feature type="domain" description="Myo-inositol-1-phosphate synthase GAPDH-like" evidence="2">
    <location>
        <begin position="341"/>
        <end position="445"/>
    </location>
</feature>
<dbReference type="GO" id="GO:0004512">
    <property type="term" value="F:inositol-3-phosphate synthase activity"/>
    <property type="evidence" value="ECO:0007669"/>
    <property type="project" value="InterPro"/>
</dbReference>
<accession>A0A544YFY7</accession>
<dbReference type="GO" id="GO:0008654">
    <property type="term" value="P:phospholipid biosynthetic process"/>
    <property type="evidence" value="ECO:0007669"/>
    <property type="project" value="InterPro"/>
</dbReference>
<gene>
    <name evidence="3" type="ORF">FLX08_32710</name>
</gene>
<dbReference type="Gene3D" id="3.40.50.720">
    <property type="entry name" value="NAD(P)-binding Rossmann-like Domain"/>
    <property type="match status" value="1"/>
</dbReference>
<evidence type="ECO:0000313" key="4">
    <source>
        <dbReference type="Proteomes" id="UP000316541"/>
    </source>
</evidence>
<protein>
    <submittedName>
        <fullName evidence="3">Myo-inositol-1-phosphate synthase</fullName>
    </submittedName>
</protein>
<dbReference type="SUPFAM" id="SSF55347">
    <property type="entry name" value="Glyceraldehyde-3-phosphate dehydrogenase-like, C-terminal domain"/>
    <property type="match status" value="1"/>
</dbReference>
<dbReference type="Pfam" id="PF01658">
    <property type="entry name" value="Inos-1-P_synth"/>
    <property type="match status" value="1"/>
</dbReference>
<proteinExistence type="inferred from homology"/>
<dbReference type="SUPFAM" id="SSF51735">
    <property type="entry name" value="NAD(P)-binding Rossmann-fold domains"/>
    <property type="match status" value="1"/>
</dbReference>
<evidence type="ECO:0000259" key="2">
    <source>
        <dbReference type="Pfam" id="PF01658"/>
    </source>
</evidence>